<keyword evidence="3" id="KW-0862">Zinc</keyword>
<evidence type="ECO:0000256" key="2">
    <source>
        <dbReference type="ARBA" id="ARBA00022771"/>
    </source>
</evidence>
<dbReference type="Pfam" id="PF13639">
    <property type="entry name" value="zf-RING_2"/>
    <property type="match status" value="1"/>
</dbReference>
<organism evidence="6 7">
    <name type="scientific">Protea cynaroides</name>
    <dbReference type="NCBI Taxonomy" id="273540"/>
    <lineage>
        <taxon>Eukaryota</taxon>
        <taxon>Viridiplantae</taxon>
        <taxon>Streptophyta</taxon>
        <taxon>Embryophyta</taxon>
        <taxon>Tracheophyta</taxon>
        <taxon>Spermatophyta</taxon>
        <taxon>Magnoliopsida</taxon>
        <taxon>Proteales</taxon>
        <taxon>Proteaceae</taxon>
        <taxon>Protea</taxon>
    </lineage>
</organism>
<sequence length="219" mass="24986">MISESHISMTDQTGLPFTFQFRDIHVKTRSTFDFQIVASRLLGAMEELLPFDSLSSYETLKPCILNVLLNVNLNFVCIYLIENLQEQITITACDTFRANQVKWVKTLVFIVDIEFQMVEECKEDKNTTVREIIEATMEVGSSMGPTSKDSIKKMLNTRRFEKKEIGEICVVCQEEFLVGLKVKVMSCGHVFLGDCIIKCLEQSHFFCPLCCFSMSVDAN</sequence>
<dbReference type="Gene3D" id="3.30.40.10">
    <property type="entry name" value="Zinc/RING finger domain, C3HC4 (zinc finger)"/>
    <property type="match status" value="1"/>
</dbReference>
<dbReference type="OrthoDB" id="4348522at2759"/>
<keyword evidence="7" id="KW-1185">Reference proteome</keyword>
<dbReference type="AlphaFoldDB" id="A0A9Q0KAR1"/>
<evidence type="ECO:0000256" key="3">
    <source>
        <dbReference type="ARBA" id="ARBA00022833"/>
    </source>
</evidence>
<dbReference type="InterPro" id="IPR013083">
    <property type="entry name" value="Znf_RING/FYVE/PHD"/>
</dbReference>
<dbReference type="PANTHER" id="PTHR15710">
    <property type="entry name" value="E3 UBIQUITIN-PROTEIN LIGASE PRAJA"/>
    <property type="match status" value="1"/>
</dbReference>
<accession>A0A9Q0KAR1</accession>
<dbReference type="EMBL" id="JAMYWD010000007">
    <property type="protein sequence ID" value="KAJ4966984.1"/>
    <property type="molecule type" value="Genomic_DNA"/>
</dbReference>
<keyword evidence="1" id="KW-0479">Metal-binding</keyword>
<evidence type="ECO:0000313" key="6">
    <source>
        <dbReference type="EMBL" id="KAJ4966984.1"/>
    </source>
</evidence>
<evidence type="ECO:0000259" key="5">
    <source>
        <dbReference type="PROSITE" id="PS50089"/>
    </source>
</evidence>
<proteinExistence type="predicted"/>
<feature type="domain" description="RING-type" evidence="5">
    <location>
        <begin position="169"/>
        <end position="210"/>
    </location>
</feature>
<protein>
    <recommendedName>
        <fullName evidence="5">RING-type domain-containing protein</fullName>
    </recommendedName>
</protein>
<dbReference type="CDD" id="cd16448">
    <property type="entry name" value="RING-H2"/>
    <property type="match status" value="1"/>
</dbReference>
<reference evidence="6" key="1">
    <citation type="journal article" date="2023" name="Plant J.">
        <title>The genome of the king protea, Protea cynaroides.</title>
        <authorList>
            <person name="Chang J."/>
            <person name="Duong T.A."/>
            <person name="Schoeman C."/>
            <person name="Ma X."/>
            <person name="Roodt D."/>
            <person name="Barker N."/>
            <person name="Li Z."/>
            <person name="Van de Peer Y."/>
            <person name="Mizrachi E."/>
        </authorList>
    </citation>
    <scope>NUCLEOTIDE SEQUENCE</scope>
    <source>
        <tissue evidence="6">Young leaves</tissue>
    </source>
</reference>
<dbReference type="InterPro" id="IPR001841">
    <property type="entry name" value="Znf_RING"/>
</dbReference>
<dbReference type="GO" id="GO:0016567">
    <property type="term" value="P:protein ubiquitination"/>
    <property type="evidence" value="ECO:0007669"/>
    <property type="project" value="TreeGrafter"/>
</dbReference>
<dbReference type="GO" id="GO:0005737">
    <property type="term" value="C:cytoplasm"/>
    <property type="evidence" value="ECO:0007669"/>
    <property type="project" value="TreeGrafter"/>
</dbReference>
<evidence type="ECO:0000313" key="7">
    <source>
        <dbReference type="Proteomes" id="UP001141806"/>
    </source>
</evidence>
<comment type="caution">
    <text evidence="6">The sequence shown here is derived from an EMBL/GenBank/DDBJ whole genome shotgun (WGS) entry which is preliminary data.</text>
</comment>
<evidence type="ECO:0000256" key="1">
    <source>
        <dbReference type="ARBA" id="ARBA00022723"/>
    </source>
</evidence>
<keyword evidence="2 4" id="KW-0863">Zinc-finger</keyword>
<dbReference type="Proteomes" id="UP001141806">
    <property type="component" value="Unassembled WGS sequence"/>
</dbReference>
<gene>
    <name evidence="6" type="ORF">NE237_018833</name>
</gene>
<dbReference type="PANTHER" id="PTHR15710:SF77">
    <property type="entry name" value="RING-H2 FINGER PROTEIN ATL21B"/>
    <property type="match status" value="1"/>
</dbReference>
<dbReference type="PROSITE" id="PS50089">
    <property type="entry name" value="ZF_RING_2"/>
    <property type="match status" value="1"/>
</dbReference>
<evidence type="ECO:0000256" key="4">
    <source>
        <dbReference type="PROSITE-ProRule" id="PRU00175"/>
    </source>
</evidence>
<dbReference type="GO" id="GO:0061630">
    <property type="term" value="F:ubiquitin protein ligase activity"/>
    <property type="evidence" value="ECO:0007669"/>
    <property type="project" value="TreeGrafter"/>
</dbReference>
<name>A0A9Q0KAR1_9MAGN</name>
<dbReference type="SUPFAM" id="SSF57850">
    <property type="entry name" value="RING/U-box"/>
    <property type="match status" value="1"/>
</dbReference>
<dbReference type="GO" id="GO:0008270">
    <property type="term" value="F:zinc ion binding"/>
    <property type="evidence" value="ECO:0007669"/>
    <property type="project" value="UniProtKB-KW"/>
</dbReference>